<reference evidence="4" key="1">
    <citation type="journal article" date="2021" name="Science">
        <title>Hunting the eagle killer: A cyanobacterial neurotoxin causes vacuolar myelinopathy.</title>
        <authorList>
            <person name="Breinlinger S."/>
            <person name="Phillips T.J."/>
            <person name="Haram B.N."/>
            <person name="Mares J."/>
            <person name="Martinez Yerena J.A."/>
            <person name="Hrouzek P."/>
            <person name="Sobotka R."/>
            <person name="Henderson W.M."/>
            <person name="Schmieder P."/>
            <person name="Williams S.M."/>
            <person name="Lauderdale J.D."/>
            <person name="Wilde H.D."/>
            <person name="Gerrin W."/>
            <person name="Kust A."/>
            <person name="Washington J.W."/>
            <person name="Wagner C."/>
            <person name="Geier B."/>
            <person name="Liebeke M."/>
            <person name="Enke H."/>
            <person name="Niedermeyer T.H.J."/>
            <person name="Wilde S.B."/>
        </authorList>
    </citation>
    <scope>NUCLEOTIDE SEQUENCE [LARGE SCALE GENOMIC DNA]</scope>
    <source>
        <strain evidence="4">Thurmond2011</strain>
    </source>
</reference>
<sequence>MAEILQGLGILVIILAIFLISLYRGQGELDARALTFTTLILANLGLILSDRSWSGTSLTTLKSPNAALRWVVGGGLVFLGMVLYVPFLRHLFRFSFLHLIDMIICLAAGVVCVLLFENLKIVSIKS</sequence>
<keyword evidence="1" id="KW-1133">Transmembrane helix</keyword>
<dbReference type="RefSeq" id="WP_243902610.1">
    <property type="nucleotide sequence ID" value="NZ_CAWQFN010000515.1"/>
</dbReference>
<keyword evidence="1" id="KW-0812">Transmembrane</keyword>
<proteinExistence type="predicted"/>
<dbReference type="Proteomes" id="UP000667802">
    <property type="component" value="Unassembled WGS sequence"/>
</dbReference>
<evidence type="ECO:0000313" key="4">
    <source>
        <dbReference type="Proteomes" id="UP000667802"/>
    </source>
</evidence>
<evidence type="ECO:0000313" key="3">
    <source>
        <dbReference type="EMBL" id="MDR9899925.1"/>
    </source>
</evidence>
<dbReference type="AlphaFoldDB" id="A0AAP5IHT3"/>
<keyword evidence="1" id="KW-0472">Membrane</keyword>
<name>A0AAP5IHT3_9CYAN</name>
<protein>
    <submittedName>
        <fullName evidence="3">Cation transporting ATPase C-terminal domain-containing protein</fullName>
    </submittedName>
</protein>
<dbReference type="Gene3D" id="1.20.1110.10">
    <property type="entry name" value="Calcium-transporting ATPase, transmembrane domain"/>
    <property type="match status" value="1"/>
</dbReference>
<dbReference type="SUPFAM" id="SSF81665">
    <property type="entry name" value="Calcium ATPase, transmembrane domain M"/>
    <property type="match status" value="1"/>
</dbReference>
<evidence type="ECO:0000259" key="2">
    <source>
        <dbReference type="Pfam" id="PF00689"/>
    </source>
</evidence>
<dbReference type="InterPro" id="IPR006068">
    <property type="entry name" value="ATPase_P-typ_cation-transptr_C"/>
</dbReference>
<feature type="transmembrane region" description="Helical" evidence="1">
    <location>
        <begin position="94"/>
        <end position="116"/>
    </location>
</feature>
<feature type="transmembrane region" description="Helical" evidence="1">
    <location>
        <begin position="70"/>
        <end position="88"/>
    </location>
</feature>
<gene>
    <name evidence="3" type="ORF">G7B40_036025</name>
</gene>
<evidence type="ECO:0000256" key="1">
    <source>
        <dbReference type="SAM" id="Phobius"/>
    </source>
</evidence>
<dbReference type="EMBL" id="JAALHA020000028">
    <property type="protein sequence ID" value="MDR9899925.1"/>
    <property type="molecule type" value="Genomic_DNA"/>
</dbReference>
<comment type="caution">
    <text evidence="3">The sequence shown here is derived from an EMBL/GenBank/DDBJ whole genome shotgun (WGS) entry which is preliminary data.</text>
</comment>
<organism evidence="3 4">
    <name type="scientific">Aetokthonos hydrillicola Thurmond2011</name>
    <dbReference type="NCBI Taxonomy" id="2712845"/>
    <lineage>
        <taxon>Bacteria</taxon>
        <taxon>Bacillati</taxon>
        <taxon>Cyanobacteriota</taxon>
        <taxon>Cyanophyceae</taxon>
        <taxon>Nostocales</taxon>
        <taxon>Hapalosiphonaceae</taxon>
        <taxon>Aetokthonos</taxon>
    </lineage>
</organism>
<feature type="domain" description="Cation-transporting P-type ATPase C-terminal" evidence="2">
    <location>
        <begin position="4"/>
        <end position="121"/>
    </location>
</feature>
<feature type="transmembrane region" description="Helical" evidence="1">
    <location>
        <begin position="7"/>
        <end position="25"/>
    </location>
</feature>
<keyword evidence="4" id="KW-1185">Reference proteome</keyword>
<dbReference type="Pfam" id="PF00689">
    <property type="entry name" value="Cation_ATPase_C"/>
    <property type="match status" value="1"/>
</dbReference>
<accession>A0AAP5IHT3</accession>
<dbReference type="InterPro" id="IPR023298">
    <property type="entry name" value="ATPase_P-typ_TM_dom_sf"/>
</dbReference>